<organism evidence="10 11">
    <name type="scientific">Bacillus safensis</name>
    <dbReference type="NCBI Taxonomy" id="561879"/>
    <lineage>
        <taxon>Bacteria</taxon>
        <taxon>Bacillati</taxon>
        <taxon>Bacillota</taxon>
        <taxon>Bacilli</taxon>
        <taxon>Bacillales</taxon>
        <taxon>Bacillaceae</taxon>
        <taxon>Bacillus</taxon>
    </lineage>
</organism>
<keyword evidence="8" id="KW-0407">Ion channel</keyword>
<dbReference type="PANTHER" id="PTHR30266">
    <property type="entry name" value="MECHANOSENSITIVE CHANNEL MSCL"/>
    <property type="match status" value="1"/>
</dbReference>
<dbReference type="Gene3D" id="1.10.1200.120">
    <property type="entry name" value="Large-conductance mechanosensitive channel, MscL, domain 1"/>
    <property type="match status" value="1"/>
</dbReference>
<feature type="transmembrane region" description="Helical" evidence="9">
    <location>
        <begin position="39"/>
        <end position="58"/>
    </location>
</feature>
<comment type="subcellular location">
    <subcellularLocation>
        <location evidence="1">Membrane</location>
        <topology evidence="1">Multi-pass membrane protein</topology>
    </subcellularLocation>
</comment>
<feature type="transmembrane region" description="Helical" evidence="9">
    <location>
        <begin position="70"/>
        <end position="92"/>
    </location>
</feature>
<reference evidence="10 11" key="1">
    <citation type="submission" date="2019-12" db="EMBL/GenBank/DDBJ databases">
        <title>Full genome sequence of a Bacillus safensis strain isolated from commercially available natto in Indonesia.</title>
        <authorList>
            <person name="Yoshida M."/>
            <person name="Uomi M."/>
            <person name="Waturangi D."/>
            <person name="Ekaputri J.J."/>
            <person name="Setiamarga D.H.E."/>
        </authorList>
    </citation>
    <scope>NUCLEOTIDE SEQUENCE [LARGE SCALE GENOMIC DNA]</scope>
    <source>
        <strain evidence="10 11">IDN1</strain>
    </source>
</reference>
<dbReference type="GO" id="GO:0016020">
    <property type="term" value="C:membrane"/>
    <property type="evidence" value="ECO:0007669"/>
    <property type="project" value="UniProtKB-SubCell"/>
</dbReference>
<dbReference type="PRINTS" id="PR01264">
    <property type="entry name" value="MECHCHANNEL"/>
</dbReference>
<evidence type="ECO:0000256" key="2">
    <source>
        <dbReference type="ARBA" id="ARBA00022448"/>
    </source>
</evidence>
<evidence type="ECO:0000313" key="11">
    <source>
        <dbReference type="Proteomes" id="UP000464658"/>
    </source>
</evidence>
<dbReference type="EMBL" id="AP021906">
    <property type="protein sequence ID" value="BBP92801.1"/>
    <property type="molecule type" value="Genomic_DNA"/>
</dbReference>
<evidence type="ECO:0000256" key="9">
    <source>
        <dbReference type="SAM" id="Phobius"/>
    </source>
</evidence>
<evidence type="ECO:0000256" key="8">
    <source>
        <dbReference type="ARBA" id="ARBA00023303"/>
    </source>
</evidence>
<accession>A0A5S9MIL2</accession>
<dbReference type="InterPro" id="IPR037673">
    <property type="entry name" value="MSC/AndL"/>
</dbReference>
<dbReference type="Proteomes" id="UP000464658">
    <property type="component" value="Chromosome"/>
</dbReference>
<dbReference type="InterPro" id="IPR001185">
    <property type="entry name" value="MS_channel"/>
</dbReference>
<dbReference type="AlphaFoldDB" id="A0A5S9MIL2"/>
<keyword evidence="3" id="KW-1003">Cell membrane</keyword>
<keyword evidence="4 9" id="KW-0812">Transmembrane</keyword>
<dbReference type="Pfam" id="PF01741">
    <property type="entry name" value="MscL"/>
    <property type="match status" value="1"/>
</dbReference>
<evidence type="ECO:0000256" key="1">
    <source>
        <dbReference type="ARBA" id="ARBA00004141"/>
    </source>
</evidence>
<evidence type="ECO:0000256" key="7">
    <source>
        <dbReference type="ARBA" id="ARBA00023136"/>
    </source>
</evidence>
<evidence type="ECO:0000256" key="4">
    <source>
        <dbReference type="ARBA" id="ARBA00022692"/>
    </source>
</evidence>
<evidence type="ECO:0000256" key="3">
    <source>
        <dbReference type="ARBA" id="ARBA00022475"/>
    </source>
</evidence>
<keyword evidence="2" id="KW-0813">Transport</keyword>
<keyword evidence="7 9" id="KW-0472">Membrane</keyword>
<dbReference type="InterPro" id="IPR036019">
    <property type="entry name" value="MscL_channel"/>
</dbReference>
<feature type="transmembrane region" description="Helical" evidence="9">
    <location>
        <begin position="12"/>
        <end position="33"/>
    </location>
</feature>
<proteinExistence type="predicted"/>
<keyword evidence="6" id="KW-0406">Ion transport</keyword>
<dbReference type="PANTHER" id="PTHR30266:SF2">
    <property type="entry name" value="LARGE-CONDUCTANCE MECHANOSENSITIVE CHANNEL"/>
    <property type="match status" value="1"/>
</dbReference>
<protein>
    <recommendedName>
        <fullName evidence="12">Large-conductance mechanosensitive channel</fullName>
    </recommendedName>
</protein>
<dbReference type="SUPFAM" id="SSF81330">
    <property type="entry name" value="Gated mechanosensitive channel"/>
    <property type="match status" value="1"/>
</dbReference>
<keyword evidence="5 9" id="KW-1133">Transmembrane helix</keyword>
<evidence type="ECO:0008006" key="12">
    <source>
        <dbReference type="Google" id="ProtNLM"/>
    </source>
</evidence>
<evidence type="ECO:0000256" key="6">
    <source>
        <dbReference type="ARBA" id="ARBA00023065"/>
    </source>
</evidence>
<evidence type="ECO:0000313" key="10">
    <source>
        <dbReference type="EMBL" id="BBP92801.1"/>
    </source>
</evidence>
<evidence type="ECO:0000256" key="5">
    <source>
        <dbReference type="ARBA" id="ARBA00022989"/>
    </source>
</evidence>
<dbReference type="NCBIfam" id="TIGR00220">
    <property type="entry name" value="mscL"/>
    <property type="match status" value="1"/>
</dbReference>
<sequence length="100" mass="11085">MLKEFREFAVKGNVIDLAVGVIIIGGAFGKIVTSLVNDLIMPLVGIIIGGHDFSGLSIKNRRAAQILYGNFIQTVVDFLIISFSIFIFIRYLNKLKRKKG</sequence>
<dbReference type="GO" id="GO:0008381">
    <property type="term" value="F:mechanosensitive monoatomic ion channel activity"/>
    <property type="evidence" value="ECO:0007669"/>
    <property type="project" value="InterPro"/>
</dbReference>
<gene>
    <name evidence="10" type="ORF">BsIDN1_64190</name>
</gene>
<name>A0A5S9MIL2_BACIA</name>